<proteinExistence type="predicted"/>
<dbReference type="RefSeq" id="WP_338602112.1">
    <property type="nucleotide sequence ID" value="NZ_CP146016.1"/>
</dbReference>
<accession>A0AAX4L1U1</accession>
<dbReference type="EMBL" id="CP146016">
    <property type="protein sequence ID" value="WWQ60787.1"/>
    <property type="molecule type" value="Genomic_DNA"/>
</dbReference>
<evidence type="ECO:0000313" key="1">
    <source>
        <dbReference type="EMBL" id="WWQ60787.1"/>
    </source>
</evidence>
<dbReference type="GeneID" id="89335409"/>
<name>A0AAX4L1U1_9CREN</name>
<keyword evidence="2" id="KW-1185">Reference proteome</keyword>
<evidence type="ECO:0000313" key="2">
    <source>
        <dbReference type="Proteomes" id="UP001432202"/>
    </source>
</evidence>
<keyword evidence="1" id="KW-0238">DNA-binding</keyword>
<gene>
    <name evidence="1" type="ORF">V6M85_01530</name>
</gene>
<reference evidence="1 2" key="1">
    <citation type="submission" date="2024-02" db="EMBL/GenBank/DDBJ databases">
        <title>STSV induces naive adaptation in Sulfolobus.</title>
        <authorList>
            <person name="Xiang X."/>
            <person name="Song M."/>
        </authorList>
    </citation>
    <scope>NUCLEOTIDE SEQUENCE [LARGE SCALE GENOMIC DNA]</scope>
    <source>
        <strain evidence="1 2">RT2</strain>
    </source>
</reference>
<organism evidence="1 2">
    <name type="scientific">Sulfolobus tengchongensis</name>
    <dbReference type="NCBI Taxonomy" id="207809"/>
    <lineage>
        <taxon>Archaea</taxon>
        <taxon>Thermoproteota</taxon>
        <taxon>Thermoprotei</taxon>
        <taxon>Sulfolobales</taxon>
        <taxon>Sulfolobaceae</taxon>
        <taxon>Sulfolobus</taxon>
    </lineage>
</organism>
<dbReference type="AlphaFoldDB" id="A0AAX4L1U1"/>
<sequence length="171" mass="20045">MSNAVMDTSFLLDWVKYNKNSLIFHIFDLIYITESVLSEIRNEKALLWISANLESNRIAILPELPDIIQKANYLVTESRRLPVRPLDFPESICLVYGKVLNLVVLTENGAAVVAPYFYNEYKDVKVMRALDVLYELYKQGYIKDLRNEITIYSEETKHKFAERDLKRYNLI</sequence>
<dbReference type="SUPFAM" id="SSF88723">
    <property type="entry name" value="PIN domain-like"/>
    <property type="match status" value="1"/>
</dbReference>
<dbReference type="Proteomes" id="UP001432202">
    <property type="component" value="Chromosome"/>
</dbReference>
<dbReference type="GO" id="GO:0003677">
    <property type="term" value="F:DNA binding"/>
    <property type="evidence" value="ECO:0007669"/>
    <property type="project" value="UniProtKB-KW"/>
</dbReference>
<protein>
    <submittedName>
        <fullName evidence="1">DNA-binding protein</fullName>
    </submittedName>
</protein>
<dbReference type="InterPro" id="IPR029060">
    <property type="entry name" value="PIN-like_dom_sf"/>
</dbReference>